<feature type="transmembrane region" description="Helical" evidence="6">
    <location>
        <begin position="98"/>
        <end position="119"/>
    </location>
</feature>
<evidence type="ECO:0000256" key="4">
    <source>
        <dbReference type="ARBA" id="ARBA00022989"/>
    </source>
</evidence>
<dbReference type="GO" id="GO:0016020">
    <property type="term" value="C:membrane"/>
    <property type="evidence" value="ECO:0007669"/>
    <property type="project" value="UniProtKB-SubCell"/>
</dbReference>
<dbReference type="RefSeq" id="WP_184046377.1">
    <property type="nucleotide sequence ID" value="NZ_JACIGK010000023.1"/>
</dbReference>
<evidence type="ECO:0000313" key="8">
    <source>
        <dbReference type="Proteomes" id="UP000554286"/>
    </source>
</evidence>
<dbReference type="EMBL" id="JACIGK010000023">
    <property type="protein sequence ID" value="MBB4267205.1"/>
    <property type="molecule type" value="Genomic_DNA"/>
</dbReference>
<proteinExistence type="inferred from homology"/>
<evidence type="ECO:0000256" key="3">
    <source>
        <dbReference type="ARBA" id="ARBA00022692"/>
    </source>
</evidence>
<feature type="transmembrane region" description="Helical" evidence="6">
    <location>
        <begin position="152"/>
        <end position="172"/>
    </location>
</feature>
<dbReference type="PANTHER" id="PTHR10057">
    <property type="entry name" value="PERIPHERAL-TYPE BENZODIAZEPINE RECEPTOR"/>
    <property type="match status" value="1"/>
</dbReference>
<feature type="transmembrane region" description="Helical" evidence="6">
    <location>
        <begin position="125"/>
        <end position="145"/>
    </location>
</feature>
<evidence type="ECO:0000256" key="6">
    <source>
        <dbReference type="SAM" id="Phobius"/>
    </source>
</evidence>
<protein>
    <submittedName>
        <fullName evidence="7">Tryptophan-rich sensory protein</fullName>
    </submittedName>
</protein>
<dbReference type="Pfam" id="PF03073">
    <property type="entry name" value="TspO_MBR"/>
    <property type="match status" value="1"/>
</dbReference>
<comment type="caution">
    <text evidence="7">The sequence shown here is derived from an EMBL/GenBank/DDBJ whole genome shotgun (WGS) entry which is preliminary data.</text>
</comment>
<comment type="similarity">
    <text evidence="2">Belongs to the TspO/BZRP family.</text>
</comment>
<dbReference type="InterPro" id="IPR038330">
    <property type="entry name" value="TspO/MBR-related_sf"/>
</dbReference>
<evidence type="ECO:0000313" key="7">
    <source>
        <dbReference type="EMBL" id="MBB4267205.1"/>
    </source>
</evidence>
<dbReference type="Gene3D" id="1.20.1260.100">
    <property type="entry name" value="TspO/MBR protein"/>
    <property type="match status" value="1"/>
</dbReference>
<keyword evidence="5 6" id="KW-0472">Membrane</keyword>
<dbReference type="AlphaFoldDB" id="A0A7W6RER9"/>
<dbReference type="FunFam" id="1.20.1260.100:FF:000001">
    <property type="entry name" value="translocator protein 2"/>
    <property type="match status" value="1"/>
</dbReference>
<organism evidence="7 8">
    <name type="scientific">Roseospira visakhapatnamensis</name>
    <dbReference type="NCBI Taxonomy" id="390880"/>
    <lineage>
        <taxon>Bacteria</taxon>
        <taxon>Pseudomonadati</taxon>
        <taxon>Pseudomonadota</taxon>
        <taxon>Alphaproteobacteria</taxon>
        <taxon>Rhodospirillales</taxon>
        <taxon>Rhodospirillaceae</taxon>
        <taxon>Roseospira</taxon>
    </lineage>
</organism>
<dbReference type="GO" id="GO:0033013">
    <property type="term" value="P:tetrapyrrole metabolic process"/>
    <property type="evidence" value="ECO:0007669"/>
    <property type="project" value="UniProtKB-ARBA"/>
</dbReference>
<comment type="subcellular location">
    <subcellularLocation>
        <location evidence="1">Membrane</location>
        <topology evidence="1">Multi-pass membrane protein</topology>
    </subcellularLocation>
</comment>
<name>A0A7W6RER9_9PROT</name>
<keyword evidence="3 6" id="KW-0812">Transmembrane</keyword>
<feature type="transmembrane region" description="Helical" evidence="6">
    <location>
        <begin position="29"/>
        <end position="46"/>
    </location>
</feature>
<evidence type="ECO:0000256" key="1">
    <source>
        <dbReference type="ARBA" id="ARBA00004141"/>
    </source>
</evidence>
<gene>
    <name evidence="7" type="ORF">GGD89_002846</name>
</gene>
<dbReference type="InterPro" id="IPR004307">
    <property type="entry name" value="TspO_MBR"/>
</dbReference>
<sequence>MTTTTTPTDMSGMAPDANRGLGGPLWKPIMVTLLVILVVGGVGDQLTVLDDWYDALKQPWFKPPDWAFPIGWTIIYLFTGTSAVLAWQRAPSPGLRSWLLWTHLVSAVINIGWSFLFFTLQRPDWSLYEVAVLWVSVAMLAVISFRCDRTAGWLMMVYLAWVTFAGTMNWAVVDLNGPFPMVAGG</sequence>
<evidence type="ECO:0000256" key="5">
    <source>
        <dbReference type="ARBA" id="ARBA00023136"/>
    </source>
</evidence>
<reference evidence="7 8" key="1">
    <citation type="submission" date="2020-08" db="EMBL/GenBank/DDBJ databases">
        <title>Genome sequencing of Purple Non-Sulfur Bacteria from various extreme environments.</title>
        <authorList>
            <person name="Mayer M."/>
        </authorList>
    </citation>
    <scope>NUCLEOTIDE SEQUENCE [LARGE SCALE GENOMIC DNA]</scope>
    <source>
        <strain evidence="7 8">JA131</strain>
    </source>
</reference>
<keyword evidence="4 6" id="KW-1133">Transmembrane helix</keyword>
<dbReference type="Proteomes" id="UP000554286">
    <property type="component" value="Unassembled WGS sequence"/>
</dbReference>
<evidence type="ECO:0000256" key="2">
    <source>
        <dbReference type="ARBA" id="ARBA00007524"/>
    </source>
</evidence>
<dbReference type="PIRSF" id="PIRSF005859">
    <property type="entry name" value="PBR"/>
    <property type="match status" value="1"/>
</dbReference>
<keyword evidence="8" id="KW-1185">Reference proteome</keyword>
<dbReference type="PANTHER" id="PTHR10057:SF0">
    <property type="entry name" value="TRANSLOCATOR PROTEIN"/>
    <property type="match status" value="1"/>
</dbReference>
<accession>A0A7W6RER9</accession>
<feature type="transmembrane region" description="Helical" evidence="6">
    <location>
        <begin position="66"/>
        <end position="86"/>
    </location>
</feature>
<dbReference type="CDD" id="cd15904">
    <property type="entry name" value="TSPO_MBR"/>
    <property type="match status" value="1"/>
</dbReference>